<dbReference type="SUPFAM" id="SSF109604">
    <property type="entry name" value="HD-domain/PDEase-like"/>
    <property type="match status" value="1"/>
</dbReference>
<dbReference type="InterPro" id="IPR003607">
    <property type="entry name" value="HD/PDEase_dom"/>
</dbReference>
<dbReference type="EMBL" id="JJMM01000008">
    <property type="protein sequence ID" value="KDR95971.1"/>
    <property type="molecule type" value="Genomic_DNA"/>
</dbReference>
<organism evidence="2 3">
    <name type="scientific">Peptoclostridium litorale DSM 5388</name>
    <dbReference type="NCBI Taxonomy" id="1121324"/>
    <lineage>
        <taxon>Bacteria</taxon>
        <taxon>Bacillati</taxon>
        <taxon>Bacillota</taxon>
        <taxon>Clostridia</taxon>
        <taxon>Peptostreptococcales</taxon>
        <taxon>Peptoclostridiaceae</taxon>
        <taxon>Peptoclostridium</taxon>
    </lineage>
</organism>
<keyword evidence="2" id="KW-0378">Hydrolase</keyword>
<reference evidence="2 3" key="1">
    <citation type="submission" date="2014-03" db="EMBL/GenBank/DDBJ databases">
        <title>Genome sequence of Clostridium litorale W6, DSM 5388.</title>
        <authorList>
            <person name="Poehlein A."/>
            <person name="Jagirdar A."/>
            <person name="Khonsari B."/>
            <person name="Chibani C.M."/>
            <person name="Gutierrez Gutierrez D.A."/>
            <person name="Davydova E."/>
            <person name="Alghaithi H.S."/>
            <person name="Nair K.P."/>
            <person name="Dhamotharan K."/>
            <person name="Chandran L."/>
            <person name="G W."/>
            <person name="Daniel R."/>
        </authorList>
    </citation>
    <scope>NUCLEOTIDE SEQUENCE [LARGE SCALE GENOMIC DNA]</scope>
    <source>
        <strain evidence="2 3">W6</strain>
    </source>
</reference>
<protein>
    <submittedName>
        <fullName evidence="2">Metal dependent phosphohydrolase</fullName>
    </submittedName>
</protein>
<dbReference type="GO" id="GO:0016787">
    <property type="term" value="F:hydrolase activity"/>
    <property type="evidence" value="ECO:0007669"/>
    <property type="project" value="UniProtKB-KW"/>
</dbReference>
<dbReference type="eggNOG" id="COG2206">
    <property type="taxonomic scope" value="Bacteria"/>
</dbReference>
<dbReference type="STRING" id="1121324.CLIT_8c01400"/>
<comment type="caution">
    <text evidence="2">The sequence shown here is derived from an EMBL/GenBank/DDBJ whole genome shotgun (WGS) entry which is preliminary data.</text>
</comment>
<evidence type="ECO:0000313" key="2">
    <source>
        <dbReference type="EMBL" id="KDR95971.1"/>
    </source>
</evidence>
<gene>
    <name evidence="2" type="ORF">CLIT_8c01400</name>
</gene>
<dbReference type="Gene3D" id="1.10.3210.10">
    <property type="entry name" value="Hypothetical protein af1432"/>
    <property type="match status" value="1"/>
</dbReference>
<evidence type="ECO:0000259" key="1">
    <source>
        <dbReference type="PROSITE" id="PS51831"/>
    </source>
</evidence>
<dbReference type="Pfam" id="PF13487">
    <property type="entry name" value="HD_5"/>
    <property type="match status" value="1"/>
</dbReference>
<dbReference type="AlphaFoldDB" id="A0A069RG20"/>
<dbReference type="SMART" id="SM00471">
    <property type="entry name" value="HDc"/>
    <property type="match status" value="1"/>
</dbReference>
<dbReference type="PANTHER" id="PTHR43155">
    <property type="entry name" value="CYCLIC DI-GMP PHOSPHODIESTERASE PA4108-RELATED"/>
    <property type="match status" value="1"/>
</dbReference>
<dbReference type="PROSITE" id="PS51831">
    <property type="entry name" value="HD"/>
    <property type="match status" value="1"/>
</dbReference>
<feature type="domain" description="HD" evidence="1">
    <location>
        <begin position="127"/>
        <end position="233"/>
    </location>
</feature>
<dbReference type="OrthoDB" id="9804747at2"/>
<dbReference type="PANTHER" id="PTHR43155:SF2">
    <property type="entry name" value="CYCLIC DI-GMP PHOSPHODIESTERASE PA4108"/>
    <property type="match status" value="1"/>
</dbReference>
<proteinExistence type="predicted"/>
<dbReference type="RefSeq" id="WP_038263185.1">
    <property type="nucleotide sequence ID" value="NZ_FSRH01000008.1"/>
</dbReference>
<accession>A0A069RG20</accession>
<evidence type="ECO:0000313" key="3">
    <source>
        <dbReference type="Proteomes" id="UP000027946"/>
    </source>
</evidence>
<keyword evidence="3" id="KW-1185">Reference proteome</keyword>
<dbReference type="Proteomes" id="UP000027946">
    <property type="component" value="Unassembled WGS sequence"/>
</dbReference>
<sequence>MKLAVLSEKCEGKVLAKPVYNRHGQIVLNTGRPISKYSVQKLLELGINSVYVEELGTEDIVVEDLIEMRKRIEVLNEMESIFSQAASKKYFSEEKIRGLIREIIMGMSISEKSVLDANSIRNIENTICVHSLNVAILSTLVGIHIGYNFEKLCELALGALFHDIGKAVADGEDHTEKGFEVLRGINSIKAITAIGALQHHEHCDGGGYPKKAQSKDIHEFSKIIAICNEYDNLASMQGIKPSEAVERIVAQTPSRFDEKIIKIFKENTYIYPTGTEVRLSNGKRGIVCNQNKNMPSRPIVKTKEGHCNLMEELTIFIEAA</sequence>
<dbReference type="InterPro" id="IPR006674">
    <property type="entry name" value="HD_domain"/>
</dbReference>
<name>A0A069RG20_PEPLI</name>
<dbReference type="CDD" id="cd00077">
    <property type="entry name" value="HDc"/>
    <property type="match status" value="1"/>
</dbReference>